<organism evidence="2">
    <name type="scientific">Zea mays</name>
    <name type="common">Maize</name>
    <dbReference type="NCBI Taxonomy" id="4577"/>
    <lineage>
        <taxon>Eukaryota</taxon>
        <taxon>Viridiplantae</taxon>
        <taxon>Streptophyta</taxon>
        <taxon>Embryophyta</taxon>
        <taxon>Tracheophyta</taxon>
        <taxon>Spermatophyta</taxon>
        <taxon>Magnoliopsida</taxon>
        <taxon>Liliopsida</taxon>
        <taxon>Poales</taxon>
        <taxon>Poaceae</taxon>
        <taxon>PACMAD clade</taxon>
        <taxon>Panicoideae</taxon>
        <taxon>Andropogonodae</taxon>
        <taxon>Andropogoneae</taxon>
        <taxon>Tripsacinae</taxon>
        <taxon>Zea</taxon>
    </lineage>
</organism>
<evidence type="ECO:0000256" key="1">
    <source>
        <dbReference type="SAM" id="MobiDB-lite"/>
    </source>
</evidence>
<name>C4IZ42_MAIZE</name>
<dbReference type="RefSeq" id="NP_001170606.1">
    <property type="nucleotide sequence ID" value="NM_001177135.2"/>
</dbReference>
<protein>
    <submittedName>
        <fullName evidence="2">Uncharacterized protein</fullName>
    </submittedName>
</protein>
<sequence length="207" mass="22690">MAEVPFLRACSPSLLLCRGRRAPARSSRPASPCCGLSSSLRMRSLLFRCLSCARKFSARNGVSSFRVELLSCVPVVVSELILSCRSIFSYPGCVYGRQIIRVVQLADHLLVDHRFSICHDTTPLLNPVSNPPWRSSSSSPSSTPPHQLAPDFSSKSSSFRASARNPKNRVKTKLAAPYSPSARQIAWTGKSLPISRIRVSCGNEDQN</sequence>
<dbReference type="AlphaFoldDB" id="C4IZ42"/>
<evidence type="ECO:0000313" key="2">
    <source>
        <dbReference type="EMBL" id="ACR34192.1"/>
    </source>
</evidence>
<reference evidence="2" key="1">
    <citation type="journal article" date="2009" name="PLoS Genet.">
        <title>Sequencing, mapping, and analysis of 27,455 maize full-length cDNAs.</title>
        <authorList>
            <person name="Soderlund C."/>
            <person name="Descour A."/>
            <person name="Kudrna D."/>
            <person name="Bomhoff M."/>
            <person name="Boyd L."/>
            <person name="Currie J."/>
            <person name="Angelova A."/>
            <person name="Collura K."/>
            <person name="Wissotski M."/>
            <person name="Ashley E."/>
            <person name="Morrow D."/>
            <person name="Fernandes J."/>
            <person name="Walbot V."/>
            <person name="Yu Y."/>
        </authorList>
    </citation>
    <scope>NUCLEOTIDE SEQUENCE</scope>
    <source>
        <strain evidence="2">B73</strain>
    </source>
</reference>
<dbReference type="EMBL" id="BT083839">
    <property type="protein sequence ID" value="ACR34192.1"/>
    <property type="molecule type" value="mRNA"/>
</dbReference>
<dbReference type="GeneID" id="100384645"/>
<feature type="compositionally biased region" description="Low complexity" evidence="1">
    <location>
        <begin position="152"/>
        <end position="164"/>
    </location>
</feature>
<feature type="region of interest" description="Disordered" evidence="1">
    <location>
        <begin position="129"/>
        <end position="176"/>
    </location>
</feature>
<proteinExistence type="evidence at transcript level"/>
<accession>C4IZ42</accession>
<dbReference type="KEGG" id="zma:100384645"/>
<feature type="compositionally biased region" description="Low complexity" evidence="1">
    <location>
        <begin position="129"/>
        <end position="145"/>
    </location>
</feature>